<proteinExistence type="predicted"/>
<dbReference type="SUPFAM" id="SSF57783">
    <property type="entry name" value="Zinc beta-ribbon"/>
    <property type="match status" value="1"/>
</dbReference>
<gene>
    <name evidence="1" type="ORF">GCM10010326_75730</name>
</gene>
<sequence length="117" mass="13805">MWYAMRTIERKTDAVHELRTADDDDTGRLVDLLPLRDFPACVDAVDPACPRCAADLTRARGDWRACPECEYEMDADAVRLYQLLSAAFEAQPKEFFDWVERRRDRLRDEEPVWQRRP</sequence>
<comment type="caution">
    <text evidence="1">The sequence shown here is derived from an EMBL/GenBank/DDBJ whole genome shotgun (WGS) entry which is preliminary data.</text>
</comment>
<reference evidence="2" key="1">
    <citation type="journal article" date="2019" name="Int. J. Syst. Evol. Microbiol.">
        <title>The Global Catalogue of Microorganisms (GCM) 10K type strain sequencing project: providing services to taxonomists for standard genome sequencing and annotation.</title>
        <authorList>
            <consortium name="The Broad Institute Genomics Platform"/>
            <consortium name="The Broad Institute Genome Sequencing Center for Infectious Disease"/>
            <person name="Wu L."/>
            <person name="Ma J."/>
        </authorList>
    </citation>
    <scope>NUCLEOTIDE SEQUENCE [LARGE SCALE GENOMIC DNA]</scope>
    <source>
        <strain evidence="2">JCM 4594</strain>
    </source>
</reference>
<evidence type="ECO:0000313" key="2">
    <source>
        <dbReference type="Proteomes" id="UP000600946"/>
    </source>
</evidence>
<keyword evidence="2" id="KW-1185">Reference proteome</keyword>
<name>A0ABQ3B169_9ACTN</name>
<dbReference type="EMBL" id="BMUU01000023">
    <property type="protein sequence ID" value="GGY70304.1"/>
    <property type="molecule type" value="Genomic_DNA"/>
</dbReference>
<dbReference type="Proteomes" id="UP000600946">
    <property type="component" value="Unassembled WGS sequence"/>
</dbReference>
<evidence type="ECO:0000313" key="1">
    <source>
        <dbReference type="EMBL" id="GGY70304.1"/>
    </source>
</evidence>
<protein>
    <submittedName>
        <fullName evidence="1">Uncharacterized protein</fullName>
    </submittedName>
</protein>
<organism evidence="1 2">
    <name type="scientific">Streptomyces xanthochromogenes</name>
    <dbReference type="NCBI Taxonomy" id="67384"/>
    <lineage>
        <taxon>Bacteria</taxon>
        <taxon>Bacillati</taxon>
        <taxon>Actinomycetota</taxon>
        <taxon>Actinomycetes</taxon>
        <taxon>Kitasatosporales</taxon>
        <taxon>Streptomycetaceae</taxon>
        <taxon>Streptomyces</taxon>
    </lineage>
</organism>
<accession>A0ABQ3B169</accession>